<feature type="coiled-coil region" evidence="1">
    <location>
        <begin position="42"/>
        <end position="86"/>
    </location>
</feature>
<feature type="non-terminal residue" evidence="3">
    <location>
        <position position="1"/>
    </location>
</feature>
<feature type="non-terminal residue" evidence="3">
    <location>
        <position position="279"/>
    </location>
</feature>
<feature type="compositionally biased region" description="Basic and acidic residues" evidence="2">
    <location>
        <begin position="241"/>
        <end position="255"/>
    </location>
</feature>
<protein>
    <submittedName>
        <fullName evidence="3">Uncharacterized protein</fullName>
    </submittedName>
</protein>
<organism evidence="3">
    <name type="scientific">marine metagenome</name>
    <dbReference type="NCBI Taxonomy" id="408172"/>
    <lineage>
        <taxon>unclassified sequences</taxon>
        <taxon>metagenomes</taxon>
        <taxon>ecological metagenomes</taxon>
    </lineage>
</organism>
<name>A0A382WBE3_9ZZZZ</name>
<proteinExistence type="predicted"/>
<reference evidence="3" key="1">
    <citation type="submission" date="2018-05" db="EMBL/GenBank/DDBJ databases">
        <authorList>
            <person name="Lanie J.A."/>
            <person name="Ng W.-L."/>
            <person name="Kazmierczak K.M."/>
            <person name="Andrzejewski T.M."/>
            <person name="Davidsen T.M."/>
            <person name="Wayne K.J."/>
            <person name="Tettelin H."/>
            <person name="Glass J.I."/>
            <person name="Rusch D."/>
            <person name="Podicherti R."/>
            <person name="Tsui H.-C.T."/>
            <person name="Winkler M.E."/>
        </authorList>
    </citation>
    <scope>NUCLEOTIDE SEQUENCE</scope>
</reference>
<evidence type="ECO:0000313" key="3">
    <source>
        <dbReference type="EMBL" id="SVD55695.1"/>
    </source>
</evidence>
<keyword evidence="1" id="KW-0175">Coiled coil</keyword>
<accession>A0A382WBE3</accession>
<evidence type="ECO:0000256" key="1">
    <source>
        <dbReference type="SAM" id="Coils"/>
    </source>
</evidence>
<dbReference type="EMBL" id="UINC01158255">
    <property type="protein sequence ID" value="SVD55695.1"/>
    <property type="molecule type" value="Genomic_DNA"/>
</dbReference>
<sequence>TTATGAGAIAGDVNATANALKTLKDQADASTTAAKTASAKNKVALNKQAKDQANAAKKATDELRRLADQSARAADIEAEIAKEREKRGQVTSVLEEFAFAGREQQADMTGQMRDVLTAASQGSMAGATDKQRAGIGSMLDKLADVEIGDTGKTGRELKAELTEKQLVSQGVDPRLARQVGEEAAKGSKEEQLLGELEALGQQEIDAANALAEHAVSQIDYLDRIAVATEGAFQQDINAGQRKAEGDEDREKKDENIKAIEDQYKALGVAIESMVSKQEA</sequence>
<dbReference type="AlphaFoldDB" id="A0A382WBE3"/>
<evidence type="ECO:0000256" key="2">
    <source>
        <dbReference type="SAM" id="MobiDB-lite"/>
    </source>
</evidence>
<feature type="region of interest" description="Disordered" evidence="2">
    <location>
        <begin position="235"/>
        <end position="255"/>
    </location>
</feature>
<gene>
    <name evidence="3" type="ORF">METZ01_LOCUS408549</name>
</gene>